<evidence type="ECO:0000256" key="1">
    <source>
        <dbReference type="SAM" id="MobiDB-lite"/>
    </source>
</evidence>
<sequence>MIAILLFLQSPGKSDAGYTIKESDMAFSHLPVPQPKKRKPTAKPTKKTRKPAAAPTAR</sequence>
<dbReference type="EMBL" id="BAAAYN010000030">
    <property type="protein sequence ID" value="GAA3390887.1"/>
    <property type="molecule type" value="Genomic_DNA"/>
</dbReference>
<organism evidence="2 3">
    <name type="scientific">Cryptosporangium minutisporangium</name>
    <dbReference type="NCBI Taxonomy" id="113569"/>
    <lineage>
        <taxon>Bacteria</taxon>
        <taxon>Bacillati</taxon>
        <taxon>Actinomycetota</taxon>
        <taxon>Actinomycetes</taxon>
        <taxon>Cryptosporangiales</taxon>
        <taxon>Cryptosporangiaceae</taxon>
        <taxon>Cryptosporangium</taxon>
    </lineage>
</organism>
<evidence type="ECO:0000313" key="2">
    <source>
        <dbReference type="EMBL" id="GAA3390887.1"/>
    </source>
</evidence>
<name>A0ABP6T1P1_9ACTN</name>
<feature type="compositionally biased region" description="Basic residues" evidence="1">
    <location>
        <begin position="35"/>
        <end position="50"/>
    </location>
</feature>
<evidence type="ECO:0000313" key="3">
    <source>
        <dbReference type="Proteomes" id="UP001501676"/>
    </source>
</evidence>
<feature type="region of interest" description="Disordered" evidence="1">
    <location>
        <begin position="27"/>
        <end position="58"/>
    </location>
</feature>
<protein>
    <submittedName>
        <fullName evidence="2">Uncharacterized protein</fullName>
    </submittedName>
</protein>
<gene>
    <name evidence="2" type="ORF">GCM10020369_46620</name>
</gene>
<reference evidence="3" key="1">
    <citation type="journal article" date="2019" name="Int. J. Syst. Evol. Microbiol.">
        <title>The Global Catalogue of Microorganisms (GCM) 10K type strain sequencing project: providing services to taxonomists for standard genome sequencing and annotation.</title>
        <authorList>
            <consortium name="The Broad Institute Genomics Platform"/>
            <consortium name="The Broad Institute Genome Sequencing Center for Infectious Disease"/>
            <person name="Wu L."/>
            <person name="Ma J."/>
        </authorList>
    </citation>
    <scope>NUCLEOTIDE SEQUENCE [LARGE SCALE GENOMIC DNA]</scope>
    <source>
        <strain evidence="3">JCM 9458</strain>
    </source>
</reference>
<dbReference type="Proteomes" id="UP001501676">
    <property type="component" value="Unassembled WGS sequence"/>
</dbReference>
<proteinExistence type="predicted"/>
<comment type="caution">
    <text evidence="2">The sequence shown here is derived from an EMBL/GenBank/DDBJ whole genome shotgun (WGS) entry which is preliminary data.</text>
</comment>
<keyword evidence="3" id="KW-1185">Reference proteome</keyword>
<accession>A0ABP6T1P1</accession>